<dbReference type="InterPro" id="IPR022684">
    <property type="entry name" value="Calpain_cysteine_protease"/>
</dbReference>
<keyword evidence="2 5" id="KW-0645">Protease</keyword>
<evidence type="ECO:0000256" key="6">
    <source>
        <dbReference type="SAM" id="Phobius"/>
    </source>
</evidence>
<dbReference type="PRINTS" id="PR00704">
    <property type="entry name" value="CALPAIN"/>
</dbReference>
<dbReference type="InterPro" id="IPR038765">
    <property type="entry name" value="Papain-like_cys_pep_sf"/>
</dbReference>
<gene>
    <name evidence="8" type="primary">CAPN15</name>
    <name evidence="8" type="ORF">SO694_00037219</name>
</gene>
<keyword evidence="6" id="KW-1133">Transmembrane helix</keyword>
<dbReference type="InterPro" id="IPR001300">
    <property type="entry name" value="Peptidase_C2_calpain_cat"/>
</dbReference>
<organism evidence="8 9">
    <name type="scientific">Aureococcus anophagefferens</name>
    <name type="common">Harmful bloom alga</name>
    <dbReference type="NCBI Taxonomy" id="44056"/>
    <lineage>
        <taxon>Eukaryota</taxon>
        <taxon>Sar</taxon>
        <taxon>Stramenopiles</taxon>
        <taxon>Ochrophyta</taxon>
        <taxon>Pelagophyceae</taxon>
        <taxon>Pelagomonadales</taxon>
        <taxon>Pelagomonadaceae</taxon>
        <taxon>Aureococcus</taxon>
    </lineage>
</organism>
<evidence type="ECO:0000256" key="1">
    <source>
        <dbReference type="ARBA" id="ARBA00007623"/>
    </source>
</evidence>
<evidence type="ECO:0000313" key="8">
    <source>
        <dbReference type="EMBL" id="KAK7232773.1"/>
    </source>
</evidence>
<feature type="active site" evidence="5">
    <location>
        <position position="384"/>
    </location>
</feature>
<proteinExistence type="inferred from homology"/>
<accession>A0ABR1FL05</accession>
<keyword evidence="9" id="KW-1185">Reference proteome</keyword>
<dbReference type="PANTHER" id="PTHR10183:SF379">
    <property type="entry name" value="CALPAIN-5"/>
    <property type="match status" value="1"/>
</dbReference>
<reference evidence="8 9" key="1">
    <citation type="submission" date="2024-03" db="EMBL/GenBank/DDBJ databases">
        <title>Aureococcus anophagefferens CCMP1851 and Kratosvirus quantuckense: Draft genome of a second virus-susceptible host strain in the model system.</title>
        <authorList>
            <person name="Chase E."/>
            <person name="Truchon A.R."/>
            <person name="Schepens W."/>
            <person name="Wilhelm S.W."/>
        </authorList>
    </citation>
    <scope>NUCLEOTIDE SEQUENCE [LARGE SCALE GENOMIC DNA]</scope>
    <source>
        <strain evidence="8 9">CCMP1851</strain>
    </source>
</reference>
<dbReference type="InterPro" id="IPR000169">
    <property type="entry name" value="Pept_cys_AS"/>
</dbReference>
<sequence length="512" mass="57804">MFTFTNRRSSSPVIVDHQIRAPTASERIRTMADCVTCCCAECGRGVKSIRCELQSCMPTTKKDGPIWMRSLVCALNVFLTPWCLMFHCVRIYVVPCIYFSFCYADLLACCFPHWMFLDKEFPAEDKSLGALETSKEGVEWKRLEAHRAVGDEKPPTMKLFEGHIEAKDVCQGALGDCWLLSAIACMTEFHGAIQQIFYSHKANPRGKYYVELFDIQAGKWVTIVVDDLFPHKNGKLMFSQPNGDEEWVLILEKAFAKLCGSYHAIEGGLVLWAFQAMTGDAVCSYVVADDGKTWERLDMKPKPDDANKRKCGMFTTGEHLLDDAMYTLLVKLKHNGCVVGAGSRGKDNTISEGRGKTGGIVPGHAYSIIDAKHVENFRLVKLRNPWGTFEWDGDWGDKSELWATHKHVAWACGWKKDAPDDGTFWMSWEDFVKYFDGLDVCFRTQGMRELQFEVAEECGACGPFVGGLYGIGRFFCLCQGLYKMWCVRKGTEEELEDFEKGTLKASDIKSHV</sequence>
<evidence type="ECO:0000256" key="4">
    <source>
        <dbReference type="ARBA" id="ARBA00022807"/>
    </source>
</evidence>
<feature type="domain" description="Calpain catalytic" evidence="7">
    <location>
        <begin position="115"/>
        <end position="444"/>
    </location>
</feature>
<dbReference type="SUPFAM" id="SSF54001">
    <property type="entry name" value="Cysteine proteinases"/>
    <property type="match status" value="1"/>
</dbReference>
<keyword evidence="6" id="KW-0472">Membrane</keyword>
<keyword evidence="4 5" id="KW-0788">Thiol protease</keyword>
<dbReference type="PROSITE" id="PS50203">
    <property type="entry name" value="CALPAIN_CAT"/>
    <property type="match status" value="1"/>
</dbReference>
<evidence type="ECO:0000313" key="9">
    <source>
        <dbReference type="Proteomes" id="UP001363151"/>
    </source>
</evidence>
<protein>
    <submittedName>
        <fullName evidence="8">Calcium-dependent cysteine-type endopeptidase</fullName>
    </submittedName>
</protein>
<evidence type="ECO:0000256" key="2">
    <source>
        <dbReference type="ARBA" id="ARBA00022670"/>
    </source>
</evidence>
<keyword evidence="6" id="KW-0812">Transmembrane</keyword>
<evidence type="ECO:0000259" key="7">
    <source>
        <dbReference type="PROSITE" id="PS50203"/>
    </source>
</evidence>
<evidence type="ECO:0000256" key="5">
    <source>
        <dbReference type="PROSITE-ProRule" id="PRU00239"/>
    </source>
</evidence>
<feature type="transmembrane region" description="Helical" evidence="6">
    <location>
        <begin position="71"/>
        <end position="92"/>
    </location>
</feature>
<dbReference type="Gene3D" id="3.90.70.10">
    <property type="entry name" value="Cysteine proteinases"/>
    <property type="match status" value="1"/>
</dbReference>
<dbReference type="PANTHER" id="PTHR10183">
    <property type="entry name" value="CALPAIN"/>
    <property type="match status" value="1"/>
</dbReference>
<comment type="caution">
    <text evidence="8">The sequence shown here is derived from an EMBL/GenBank/DDBJ whole genome shotgun (WGS) entry which is preliminary data.</text>
</comment>
<feature type="active site" evidence="5">
    <location>
        <position position="177"/>
    </location>
</feature>
<keyword evidence="3 5" id="KW-0378">Hydrolase</keyword>
<dbReference type="EMBL" id="JBBJCI010000366">
    <property type="protein sequence ID" value="KAK7232773.1"/>
    <property type="molecule type" value="Genomic_DNA"/>
</dbReference>
<dbReference type="PROSITE" id="PS00139">
    <property type="entry name" value="THIOL_PROTEASE_CYS"/>
    <property type="match status" value="1"/>
</dbReference>
<comment type="similarity">
    <text evidence="1">Belongs to the peptidase C2 family.</text>
</comment>
<name>A0ABR1FL05_AURAN</name>
<feature type="active site" evidence="5">
    <location>
        <position position="364"/>
    </location>
</feature>
<dbReference type="CDD" id="cd00044">
    <property type="entry name" value="CysPc"/>
    <property type="match status" value="1"/>
</dbReference>
<dbReference type="Proteomes" id="UP001363151">
    <property type="component" value="Unassembled WGS sequence"/>
</dbReference>
<dbReference type="Pfam" id="PF00648">
    <property type="entry name" value="Peptidase_C2"/>
    <property type="match status" value="1"/>
</dbReference>
<dbReference type="SMART" id="SM00230">
    <property type="entry name" value="CysPc"/>
    <property type="match status" value="1"/>
</dbReference>
<evidence type="ECO:0000256" key="3">
    <source>
        <dbReference type="ARBA" id="ARBA00022801"/>
    </source>
</evidence>